<keyword evidence="3" id="KW-1185">Reference proteome</keyword>
<feature type="compositionally biased region" description="Basic and acidic residues" evidence="1">
    <location>
        <begin position="639"/>
        <end position="654"/>
    </location>
</feature>
<proteinExistence type="predicted"/>
<evidence type="ECO:0000313" key="3">
    <source>
        <dbReference type="Proteomes" id="UP000015103"/>
    </source>
</evidence>
<dbReference type="InParanoid" id="T1IDQ2"/>
<feature type="compositionally biased region" description="Low complexity" evidence="1">
    <location>
        <begin position="75"/>
        <end position="122"/>
    </location>
</feature>
<dbReference type="GO" id="GO:0016593">
    <property type="term" value="C:Cdc73/Paf1 complex"/>
    <property type="evidence" value="ECO:0007669"/>
    <property type="project" value="InterPro"/>
</dbReference>
<feature type="region of interest" description="Disordered" evidence="1">
    <location>
        <begin position="622"/>
        <end position="667"/>
    </location>
</feature>
<dbReference type="STRING" id="13249.T1IDQ2"/>
<dbReference type="GO" id="GO:1990269">
    <property type="term" value="F:RNA polymerase II C-terminal domain phosphoserine binding"/>
    <property type="evidence" value="ECO:0007669"/>
    <property type="project" value="TreeGrafter"/>
</dbReference>
<evidence type="ECO:0000313" key="2">
    <source>
        <dbReference type="EnsemblMetazoa" id="RPRC014422-PA"/>
    </source>
</evidence>
<feature type="compositionally biased region" description="Acidic residues" evidence="1">
    <location>
        <begin position="307"/>
        <end position="319"/>
    </location>
</feature>
<dbReference type="Pfam" id="PF04004">
    <property type="entry name" value="Leo1"/>
    <property type="match status" value="1"/>
</dbReference>
<organism evidence="2 3">
    <name type="scientific">Rhodnius prolixus</name>
    <name type="common">Triatomid bug</name>
    <dbReference type="NCBI Taxonomy" id="13249"/>
    <lineage>
        <taxon>Eukaryota</taxon>
        <taxon>Metazoa</taxon>
        <taxon>Ecdysozoa</taxon>
        <taxon>Arthropoda</taxon>
        <taxon>Hexapoda</taxon>
        <taxon>Insecta</taxon>
        <taxon>Pterygota</taxon>
        <taxon>Neoptera</taxon>
        <taxon>Paraneoptera</taxon>
        <taxon>Hemiptera</taxon>
        <taxon>Heteroptera</taxon>
        <taxon>Panheteroptera</taxon>
        <taxon>Cimicomorpha</taxon>
        <taxon>Reduviidae</taxon>
        <taxon>Triatominae</taxon>
        <taxon>Rhodnius</taxon>
    </lineage>
</organism>
<dbReference type="FunCoup" id="T1IDQ2">
    <property type="interactions" value="217"/>
</dbReference>
<accession>T1IDQ2</accession>
<feature type="compositionally biased region" description="Polar residues" evidence="1">
    <location>
        <begin position="206"/>
        <end position="224"/>
    </location>
</feature>
<protein>
    <submittedName>
        <fullName evidence="2">Uncharacterized protein</fullName>
    </submittedName>
</protein>
<dbReference type="HOGENOM" id="CLU_021818_0_1_1"/>
<dbReference type="AlphaFoldDB" id="T1IDQ2"/>
<feature type="region of interest" description="Disordered" evidence="1">
    <location>
        <begin position="1"/>
        <end position="348"/>
    </location>
</feature>
<feature type="compositionally biased region" description="Acidic residues" evidence="1">
    <location>
        <begin position="593"/>
        <end position="602"/>
    </location>
</feature>
<feature type="compositionally biased region" description="Basic and acidic residues" evidence="1">
    <location>
        <begin position="336"/>
        <end position="348"/>
    </location>
</feature>
<dbReference type="PANTHER" id="PTHR23146:SF0">
    <property type="entry name" value="RNA POLYMERASE-ASSOCIATED PROTEIN LEO1"/>
    <property type="match status" value="1"/>
</dbReference>
<feature type="compositionally biased region" description="Low complexity" evidence="1">
    <location>
        <begin position="1"/>
        <end position="17"/>
    </location>
</feature>
<feature type="compositionally biased region" description="Polar residues" evidence="1">
    <location>
        <begin position="128"/>
        <end position="139"/>
    </location>
</feature>
<feature type="compositionally biased region" description="Low complexity" evidence="1">
    <location>
        <begin position="146"/>
        <end position="168"/>
    </location>
</feature>
<dbReference type="eggNOG" id="KOG2428">
    <property type="taxonomic scope" value="Eukaryota"/>
</dbReference>
<feature type="region of interest" description="Disordered" evidence="1">
    <location>
        <begin position="566"/>
        <end position="602"/>
    </location>
</feature>
<dbReference type="OMA" id="TIRWREY"/>
<sequence length="667" mass="73615">GSGSDSSDSGQSANSGSVQEEVAPTPGRTYEESDSEEAQASSKSASNSPVSHKSDSPAPSRRSHSRSRSHEKSESPVSARSRSSSYEKSASPKSNKSKQSSPKSVYSRSPASSVRSARSQSPKDSVRSQKTVSPSNSHASRSREISNSPRSSKGSGSARHSPQSASARSRSRSQSRSRSGSSNRSERSNRSNTSKGSANRYDSAKSAGSNSPGSQASRSRSPSPVVNGVKVPSDAGSDEEASDSRKRIRSVSDESQASNKEDNEGSNDEDEIEERRKKPAKINDSGSGSSGDEKSKDPATAEALFGDADDITSEEEEEEVKTKKSEGSDVEEVEETVARKSDEEEERKSDGEKVIIFHIFNALPEETEKEEVIPETRIDVEIPRIVCDIGRDLHFVKLPNFLSVDTRPFISDEYHDIAKIFDSEKLLAIQKLKLKVENTIRWREAFDKDGIPTKESNARMVRWSDGSMSLHLGSEIFDVYKQLLQGDHNHLFIRQGTGLQGQAVFRTKLTFRPHSTESFTHRKMTLSLADRSQKSTGIKVLSQVGHDPDQHRGEMIKKEEERLRATLRRENKAKRTRERGAGRPLNTPYLEPDREDGSDDEGAISLNAIKNKYQAKILSFVSDDRKQNIYSSDDEGSDLEARRPRRSDKVRALQDSDEDDEGRSGRN</sequence>
<dbReference type="PANTHER" id="PTHR23146">
    <property type="entry name" value="LEO1 PROTEIN"/>
    <property type="match status" value="1"/>
</dbReference>
<feature type="compositionally biased region" description="Low complexity" evidence="1">
    <location>
        <begin position="38"/>
        <end position="60"/>
    </location>
</feature>
<dbReference type="EnsemblMetazoa" id="RPRC014422-RA">
    <property type="protein sequence ID" value="RPRC014422-PA"/>
    <property type="gene ID" value="RPRC014422"/>
</dbReference>
<reference evidence="2" key="1">
    <citation type="submission" date="2015-05" db="UniProtKB">
        <authorList>
            <consortium name="EnsemblMetazoa"/>
        </authorList>
    </citation>
    <scope>IDENTIFICATION</scope>
</reference>
<name>T1IDQ2_RHOPR</name>
<dbReference type="EMBL" id="ACPB03002185">
    <property type="status" value="NOT_ANNOTATED_CDS"/>
    <property type="molecule type" value="Genomic_DNA"/>
</dbReference>
<dbReference type="InterPro" id="IPR007149">
    <property type="entry name" value="Leo1"/>
</dbReference>
<evidence type="ECO:0000256" key="1">
    <source>
        <dbReference type="SAM" id="MobiDB-lite"/>
    </source>
</evidence>
<dbReference type="GO" id="GO:0032968">
    <property type="term" value="P:positive regulation of transcription elongation by RNA polymerase II"/>
    <property type="evidence" value="ECO:0007669"/>
    <property type="project" value="TreeGrafter"/>
</dbReference>
<dbReference type="Proteomes" id="UP000015103">
    <property type="component" value="Unassembled WGS sequence"/>
</dbReference>
<dbReference type="VEuPathDB" id="VectorBase:RPRC014422"/>
<dbReference type="GO" id="GO:0006368">
    <property type="term" value="P:transcription elongation by RNA polymerase II"/>
    <property type="evidence" value="ECO:0007669"/>
    <property type="project" value="InterPro"/>
</dbReference>